<evidence type="ECO:0000259" key="6">
    <source>
        <dbReference type="PROSITE" id="PS51718"/>
    </source>
</evidence>
<dbReference type="GO" id="GO:0016020">
    <property type="term" value="C:membrane"/>
    <property type="evidence" value="ECO:0007669"/>
    <property type="project" value="TreeGrafter"/>
</dbReference>
<dbReference type="PROSITE" id="PS51388">
    <property type="entry name" value="GED"/>
    <property type="match status" value="1"/>
</dbReference>
<dbReference type="SMART" id="SM00302">
    <property type="entry name" value="GED"/>
    <property type="match status" value="1"/>
</dbReference>
<accession>A0A7S1PFW5</accession>
<dbReference type="GO" id="GO:0003924">
    <property type="term" value="F:GTPase activity"/>
    <property type="evidence" value="ECO:0007669"/>
    <property type="project" value="InterPro"/>
</dbReference>
<protein>
    <recommendedName>
        <fullName evidence="8">Dynamin GTPase</fullName>
    </recommendedName>
</protein>
<dbReference type="SUPFAM" id="SSF52540">
    <property type="entry name" value="P-loop containing nucleoside triphosphate hydrolases"/>
    <property type="match status" value="1"/>
</dbReference>
<reference evidence="7" key="1">
    <citation type="submission" date="2021-01" db="EMBL/GenBank/DDBJ databases">
        <authorList>
            <person name="Corre E."/>
            <person name="Pelletier E."/>
            <person name="Niang G."/>
            <person name="Scheremetjew M."/>
            <person name="Finn R."/>
            <person name="Kale V."/>
            <person name="Holt S."/>
            <person name="Cochrane G."/>
            <person name="Meng A."/>
            <person name="Brown T."/>
            <person name="Cohen L."/>
        </authorList>
    </citation>
    <scope>NUCLEOTIDE SEQUENCE</scope>
    <source>
        <strain evidence="7">WS</strain>
    </source>
</reference>
<name>A0A7S1PFW5_9EUKA</name>
<dbReference type="PROSITE" id="PS00410">
    <property type="entry name" value="G_DYNAMIN_1"/>
    <property type="match status" value="1"/>
</dbReference>
<dbReference type="Gene3D" id="1.20.120.1240">
    <property type="entry name" value="Dynamin, middle domain"/>
    <property type="match status" value="1"/>
</dbReference>
<dbReference type="FunFam" id="3.40.50.300:FF:001027">
    <property type="entry name" value="dynamin-related protein 3A"/>
    <property type="match status" value="1"/>
</dbReference>
<feature type="compositionally biased region" description="Low complexity" evidence="4">
    <location>
        <begin position="511"/>
        <end position="520"/>
    </location>
</feature>
<dbReference type="PANTHER" id="PTHR11566">
    <property type="entry name" value="DYNAMIN"/>
    <property type="match status" value="1"/>
</dbReference>
<comment type="similarity">
    <text evidence="3">Belongs to the TRAFAC class dynamin-like GTPase superfamily. Dynamin/Fzo/YdjA family.</text>
</comment>
<feature type="region of interest" description="Disordered" evidence="4">
    <location>
        <begin position="511"/>
        <end position="547"/>
    </location>
</feature>
<keyword evidence="2 3" id="KW-0342">GTP-binding</keyword>
<dbReference type="GO" id="GO:0005525">
    <property type="term" value="F:GTP binding"/>
    <property type="evidence" value="ECO:0007669"/>
    <property type="project" value="UniProtKB-KW"/>
</dbReference>
<dbReference type="GO" id="GO:0008017">
    <property type="term" value="F:microtubule binding"/>
    <property type="evidence" value="ECO:0007669"/>
    <property type="project" value="TreeGrafter"/>
</dbReference>
<feature type="domain" description="GED" evidence="5">
    <location>
        <begin position="552"/>
        <end position="643"/>
    </location>
</feature>
<dbReference type="AlphaFoldDB" id="A0A7S1PFW5"/>
<feature type="compositionally biased region" description="Polar residues" evidence="4">
    <location>
        <begin position="526"/>
        <end position="535"/>
    </location>
</feature>
<dbReference type="SMART" id="SM00053">
    <property type="entry name" value="DYNc"/>
    <property type="match status" value="1"/>
</dbReference>
<evidence type="ECO:0000256" key="3">
    <source>
        <dbReference type="RuleBase" id="RU003932"/>
    </source>
</evidence>
<evidence type="ECO:0000256" key="2">
    <source>
        <dbReference type="ARBA" id="ARBA00023134"/>
    </source>
</evidence>
<dbReference type="Pfam" id="PF00350">
    <property type="entry name" value="Dynamin_N"/>
    <property type="match status" value="1"/>
</dbReference>
<sequence>MSMNQLIPIVNKLQDVFHSVGMLDTIDLPQIAVVGSQSSGKSSVLENIVGKDFLPRGTGIVTRRPLVLQLIHTNEGEEYGEFLHLPKRKISDFEEIRNEIQAETERVTGKEGKSISALPIHLKIHSPHVLNLTLIDLPGITKVPVGNQPKDIEYQIKQMILQYIKKPNCIILAVSPANTDIANSEALKLARAVDKSGDRTVGVLTKLDLMDKGTDAMDVINGKHVPLKLGFVGVVLRGQQDIESNKPIKDALENEAEFFKNHPAYRSVANRMGIAFLTKKLNGILLEHIRKCLPEIRSKISALISKAQQRLSEYGVPLEESEMNHGAMLLQLLTQFSKEFGDVIEGTNVDLTTDELFGGARINHIFTEKFYPMLEKMDACEGLTDYDIRTAIRNAKGPRTSLFIPEASFVMLVKKQVKKLEDPSLRCVNQVFEELVAIVDHAEKHLVRFPKLRERTKEFVADLLRRYETPLKVFIKNLIQIELAYINTNHPDFFDGGNSSFMIMSQQFQTNVNGQKQQQGPPVPQRRSNPSQQAGAPQEPQVDMNDREARESQIIKTLLKEYFGIVRKNISDAVPKSIMHFMVNMTKLNLQSELVQNLYKSELFEELLQENDEIAQKRKATQKMLTILLRAQDIINEVRDLKV</sequence>
<evidence type="ECO:0000313" key="7">
    <source>
        <dbReference type="EMBL" id="CAD9079196.1"/>
    </source>
</evidence>
<dbReference type="Pfam" id="PF01031">
    <property type="entry name" value="Dynamin_M"/>
    <property type="match status" value="1"/>
</dbReference>
<dbReference type="Gene3D" id="3.40.50.300">
    <property type="entry name" value="P-loop containing nucleotide triphosphate hydrolases"/>
    <property type="match status" value="1"/>
</dbReference>
<evidence type="ECO:0008006" key="8">
    <source>
        <dbReference type="Google" id="ProtNLM"/>
    </source>
</evidence>
<dbReference type="GO" id="GO:0000266">
    <property type="term" value="P:mitochondrial fission"/>
    <property type="evidence" value="ECO:0007669"/>
    <property type="project" value="TreeGrafter"/>
</dbReference>
<evidence type="ECO:0000259" key="5">
    <source>
        <dbReference type="PROSITE" id="PS51388"/>
    </source>
</evidence>
<organism evidence="7">
    <name type="scientific">Percolomonas cosmopolitus</name>
    <dbReference type="NCBI Taxonomy" id="63605"/>
    <lineage>
        <taxon>Eukaryota</taxon>
        <taxon>Discoba</taxon>
        <taxon>Heterolobosea</taxon>
        <taxon>Tetramitia</taxon>
        <taxon>Eutetramitia</taxon>
        <taxon>Percolomonadidae</taxon>
        <taxon>Percolomonas</taxon>
    </lineage>
</organism>
<evidence type="ECO:0000256" key="4">
    <source>
        <dbReference type="SAM" id="MobiDB-lite"/>
    </source>
</evidence>
<dbReference type="GO" id="GO:0005874">
    <property type="term" value="C:microtubule"/>
    <property type="evidence" value="ECO:0007669"/>
    <property type="project" value="TreeGrafter"/>
</dbReference>
<dbReference type="InterPro" id="IPR020850">
    <property type="entry name" value="GED_dom"/>
</dbReference>
<keyword evidence="1 3" id="KW-0547">Nucleotide-binding</keyword>
<dbReference type="PANTHER" id="PTHR11566:SF21">
    <property type="entry name" value="DYNAMIN RELATED PROTEIN 1, ISOFORM A"/>
    <property type="match status" value="1"/>
</dbReference>
<gene>
    <name evidence="7" type="ORF">PCOS0759_LOCUS2428</name>
</gene>
<dbReference type="GO" id="GO:0006897">
    <property type="term" value="P:endocytosis"/>
    <property type="evidence" value="ECO:0007669"/>
    <property type="project" value="TreeGrafter"/>
</dbReference>
<dbReference type="PROSITE" id="PS51718">
    <property type="entry name" value="G_DYNAMIN_2"/>
    <property type="match status" value="1"/>
</dbReference>
<dbReference type="GO" id="GO:0048312">
    <property type="term" value="P:intracellular distribution of mitochondria"/>
    <property type="evidence" value="ECO:0007669"/>
    <property type="project" value="TreeGrafter"/>
</dbReference>
<proteinExistence type="inferred from homology"/>
<evidence type="ECO:0000256" key="1">
    <source>
        <dbReference type="ARBA" id="ARBA00022741"/>
    </source>
</evidence>
<dbReference type="Pfam" id="PF02212">
    <property type="entry name" value="GED"/>
    <property type="match status" value="1"/>
</dbReference>
<dbReference type="PRINTS" id="PR00195">
    <property type="entry name" value="DYNAMIN"/>
</dbReference>
<dbReference type="InterPro" id="IPR030381">
    <property type="entry name" value="G_DYNAMIN_dom"/>
</dbReference>
<dbReference type="InterPro" id="IPR027417">
    <property type="entry name" value="P-loop_NTPase"/>
</dbReference>
<dbReference type="EMBL" id="HBGD01002935">
    <property type="protein sequence ID" value="CAD9079196.1"/>
    <property type="molecule type" value="Transcribed_RNA"/>
</dbReference>
<dbReference type="InterPro" id="IPR022812">
    <property type="entry name" value="Dynamin"/>
</dbReference>
<dbReference type="InterPro" id="IPR003130">
    <property type="entry name" value="GED"/>
</dbReference>
<dbReference type="CDD" id="cd08771">
    <property type="entry name" value="DLP_1"/>
    <property type="match status" value="1"/>
</dbReference>
<dbReference type="InterPro" id="IPR000375">
    <property type="entry name" value="Dynamin_stalk"/>
</dbReference>
<dbReference type="GO" id="GO:0005737">
    <property type="term" value="C:cytoplasm"/>
    <property type="evidence" value="ECO:0007669"/>
    <property type="project" value="TreeGrafter"/>
</dbReference>
<dbReference type="InterPro" id="IPR019762">
    <property type="entry name" value="Dynamin_GTPase_CS"/>
</dbReference>
<dbReference type="InterPro" id="IPR045063">
    <property type="entry name" value="Dynamin_N"/>
</dbReference>
<dbReference type="InterPro" id="IPR001401">
    <property type="entry name" value="Dynamin_GTPase"/>
</dbReference>
<dbReference type="GO" id="GO:0016559">
    <property type="term" value="P:peroxisome fission"/>
    <property type="evidence" value="ECO:0007669"/>
    <property type="project" value="TreeGrafter"/>
</dbReference>
<feature type="domain" description="Dynamin-type G" evidence="6">
    <location>
        <begin position="25"/>
        <end position="294"/>
    </location>
</feature>